<dbReference type="InterPro" id="IPR017853">
    <property type="entry name" value="GH"/>
</dbReference>
<keyword evidence="4 5" id="KW-0326">Glycosidase</keyword>
<evidence type="ECO:0000256" key="4">
    <source>
        <dbReference type="ARBA" id="ARBA00023295"/>
    </source>
</evidence>
<evidence type="ECO:0000256" key="5">
    <source>
        <dbReference type="RuleBase" id="RU361153"/>
    </source>
</evidence>
<keyword evidence="3 5" id="KW-0378">Hydrolase</keyword>
<organism evidence="8 9">
    <name type="scientific">Mycobacterium deserti</name>
    <dbReference type="NCBI Taxonomy" id="2978347"/>
    <lineage>
        <taxon>Bacteria</taxon>
        <taxon>Bacillati</taxon>
        <taxon>Actinomycetota</taxon>
        <taxon>Actinomycetes</taxon>
        <taxon>Mycobacteriales</taxon>
        <taxon>Mycobacteriaceae</taxon>
        <taxon>Mycobacterium</taxon>
    </lineage>
</organism>
<evidence type="ECO:0000256" key="6">
    <source>
        <dbReference type="SAM" id="SignalP"/>
    </source>
</evidence>
<name>A0ABT2M811_9MYCO</name>
<proteinExistence type="inferred from homology"/>
<dbReference type="InterPro" id="IPR001547">
    <property type="entry name" value="Glyco_hydro_5"/>
</dbReference>
<evidence type="ECO:0000256" key="2">
    <source>
        <dbReference type="ARBA" id="ARBA00012601"/>
    </source>
</evidence>
<feature type="signal peptide" evidence="6">
    <location>
        <begin position="1"/>
        <end position="24"/>
    </location>
</feature>
<evidence type="ECO:0000259" key="7">
    <source>
        <dbReference type="Pfam" id="PF00150"/>
    </source>
</evidence>
<dbReference type="EC" id="3.2.1.4" evidence="2"/>
<accession>A0ABT2M811</accession>
<comment type="catalytic activity">
    <reaction evidence="1">
        <text>Endohydrolysis of (1-&gt;4)-beta-D-glucosidic linkages in cellulose, lichenin and cereal beta-D-glucans.</text>
        <dbReference type="EC" id="3.2.1.4"/>
    </reaction>
</comment>
<dbReference type="PANTHER" id="PTHR34142">
    <property type="entry name" value="ENDO-BETA-1,4-GLUCANASE A"/>
    <property type="match status" value="1"/>
</dbReference>
<dbReference type="InterPro" id="IPR018087">
    <property type="entry name" value="Glyco_hydro_5_CS"/>
</dbReference>
<dbReference type="RefSeq" id="WP_260992457.1">
    <property type="nucleotide sequence ID" value="NZ_JAODWD010000002.1"/>
</dbReference>
<keyword evidence="6" id="KW-0732">Signal</keyword>
<evidence type="ECO:0000256" key="3">
    <source>
        <dbReference type="ARBA" id="ARBA00022801"/>
    </source>
</evidence>
<dbReference type="Gene3D" id="3.20.20.80">
    <property type="entry name" value="Glycosidases"/>
    <property type="match status" value="1"/>
</dbReference>
<dbReference type="Pfam" id="PF00150">
    <property type="entry name" value="Cellulase"/>
    <property type="match status" value="1"/>
</dbReference>
<feature type="domain" description="Glycoside hydrolase family 5" evidence="7">
    <location>
        <begin position="37"/>
        <end position="349"/>
    </location>
</feature>
<dbReference type="SUPFAM" id="SSF51445">
    <property type="entry name" value="(Trans)glycosidases"/>
    <property type="match status" value="1"/>
</dbReference>
<comment type="caution">
    <text evidence="8">The sequence shown here is derived from an EMBL/GenBank/DDBJ whole genome shotgun (WGS) entry which is preliminary data.</text>
</comment>
<evidence type="ECO:0000313" key="8">
    <source>
        <dbReference type="EMBL" id="MCT7658403.1"/>
    </source>
</evidence>
<evidence type="ECO:0000256" key="1">
    <source>
        <dbReference type="ARBA" id="ARBA00000966"/>
    </source>
</evidence>
<gene>
    <name evidence="8" type="ORF">N4S67_08215</name>
</gene>
<dbReference type="EMBL" id="JAODWD010000002">
    <property type="protein sequence ID" value="MCT7658403.1"/>
    <property type="molecule type" value="Genomic_DNA"/>
</dbReference>
<dbReference type="PROSITE" id="PS00659">
    <property type="entry name" value="GLYCOSYL_HYDROL_F5"/>
    <property type="match status" value="1"/>
</dbReference>
<dbReference type="Proteomes" id="UP001206639">
    <property type="component" value="Unassembled WGS sequence"/>
</dbReference>
<comment type="similarity">
    <text evidence="5">Belongs to the glycosyl hydrolase 5 (cellulase A) family.</text>
</comment>
<dbReference type="PROSITE" id="PS51257">
    <property type="entry name" value="PROKAR_LIPOPROTEIN"/>
    <property type="match status" value="1"/>
</dbReference>
<dbReference type="GO" id="GO:0016787">
    <property type="term" value="F:hydrolase activity"/>
    <property type="evidence" value="ECO:0007669"/>
    <property type="project" value="UniProtKB-KW"/>
</dbReference>
<reference evidence="9" key="1">
    <citation type="submission" date="2023-07" db="EMBL/GenBank/DDBJ databases">
        <authorList>
            <person name="Deng Y."/>
            <person name="Zhang Y.-Q."/>
        </authorList>
    </citation>
    <scope>NUCLEOTIDE SEQUENCE [LARGE SCALE GENOMIC DNA]</scope>
    <source>
        <strain evidence="9">CPCC 205710</strain>
    </source>
</reference>
<evidence type="ECO:0000313" key="9">
    <source>
        <dbReference type="Proteomes" id="UP001206639"/>
    </source>
</evidence>
<sequence length="424" mass="46590">MAMTLCRLLSIATLMVLAVAGCVAEPPPEPVKGPYLRGVNTMTFLWFEGYEDQAGNESPASYEFLARHGMATVRLPISWERIQPQLGGELAPVEVARLRTEIARAHQAGLGVIVDLHAGCRHRGPDGATKICGTGISAEQFSDVWTRLSPVLRNDPGVVAYDIMNEPHDLVGDENGRADAEIWEEFSQAAVDALRGAGDRHRLMIEGVSWSNVDTFGTLHPTPWITDPLDNVVYSAHQYFEQAGRYTVSGDDVPQWRYSFWAKRFESDGTTGGRPFDEWNLQRLEHFVDWLAHHQVRGDIGEVGWPSHQEMVAAGIPAAEAADETRQWNSLADRWFAIADAAYLSVTYFAASGLQFIEFPGSPPGLPEANAVFVHSGGNGELRDASGQLLLDANGDVQPRVVDTANSQYDVLSKHLSRTDLPVD</sequence>
<feature type="chain" id="PRO_5046783109" description="cellulase" evidence="6">
    <location>
        <begin position="25"/>
        <end position="424"/>
    </location>
</feature>
<dbReference type="PANTHER" id="PTHR34142:SF1">
    <property type="entry name" value="GLYCOSIDE HYDROLASE FAMILY 5 DOMAIN-CONTAINING PROTEIN"/>
    <property type="match status" value="1"/>
</dbReference>
<keyword evidence="9" id="KW-1185">Reference proteome</keyword>
<protein>
    <recommendedName>
        <fullName evidence="2">cellulase</fullName>
        <ecNumber evidence="2">3.2.1.4</ecNumber>
    </recommendedName>
</protein>